<dbReference type="PROSITE" id="PS50005">
    <property type="entry name" value="TPR"/>
    <property type="match status" value="3"/>
</dbReference>
<comment type="caution">
    <text evidence="2">The sequence shown here is derived from an EMBL/GenBank/DDBJ whole genome shotgun (WGS) entry which is preliminary data.</text>
</comment>
<dbReference type="SUPFAM" id="SSF48452">
    <property type="entry name" value="TPR-like"/>
    <property type="match status" value="1"/>
</dbReference>
<reference evidence="2 3" key="1">
    <citation type="submission" date="2024-12" db="EMBL/GenBank/DDBJ databases">
        <authorList>
            <person name="Lee Y."/>
        </authorList>
    </citation>
    <scope>NUCLEOTIDE SEQUENCE [LARGE SCALE GENOMIC DNA]</scope>
    <source>
        <strain evidence="2 3">03SUJ4</strain>
    </source>
</reference>
<evidence type="ECO:0000256" key="1">
    <source>
        <dbReference type="PROSITE-ProRule" id="PRU00339"/>
    </source>
</evidence>
<feature type="repeat" description="TPR" evidence="1">
    <location>
        <begin position="186"/>
        <end position="219"/>
    </location>
</feature>
<protein>
    <submittedName>
        <fullName evidence="2">Tetratricopeptide repeat protein</fullName>
    </submittedName>
</protein>
<dbReference type="EMBL" id="JBJYXY010000001">
    <property type="protein sequence ID" value="MFN2974313.1"/>
    <property type="molecule type" value="Genomic_DNA"/>
</dbReference>
<accession>A0ABW9KGG3</accession>
<dbReference type="PANTHER" id="PTHR44998:SF1">
    <property type="entry name" value="UDP-N-ACETYLGLUCOSAMINE--PEPTIDE N-ACETYLGLUCOSAMINYLTRANSFERASE 110 KDA SUBUNIT"/>
    <property type="match status" value="1"/>
</dbReference>
<dbReference type="Pfam" id="PF13414">
    <property type="entry name" value="TPR_11"/>
    <property type="match status" value="2"/>
</dbReference>
<organism evidence="2 3">
    <name type="scientific">Terriglobus aquaticus</name>
    <dbReference type="NCBI Taxonomy" id="940139"/>
    <lineage>
        <taxon>Bacteria</taxon>
        <taxon>Pseudomonadati</taxon>
        <taxon>Acidobacteriota</taxon>
        <taxon>Terriglobia</taxon>
        <taxon>Terriglobales</taxon>
        <taxon>Acidobacteriaceae</taxon>
        <taxon>Terriglobus</taxon>
    </lineage>
</organism>
<dbReference type="InterPro" id="IPR011990">
    <property type="entry name" value="TPR-like_helical_dom_sf"/>
</dbReference>
<dbReference type="Proteomes" id="UP001634747">
    <property type="component" value="Unassembled WGS sequence"/>
</dbReference>
<feature type="repeat" description="TPR" evidence="1">
    <location>
        <begin position="220"/>
        <end position="253"/>
    </location>
</feature>
<feature type="repeat" description="TPR" evidence="1">
    <location>
        <begin position="254"/>
        <end position="287"/>
    </location>
</feature>
<gene>
    <name evidence="2" type="ORF">ACK2TP_00915</name>
</gene>
<name>A0ABW9KGG3_9BACT</name>
<keyword evidence="1" id="KW-0802">TPR repeat</keyword>
<keyword evidence="3" id="KW-1185">Reference proteome</keyword>
<sequence>MSADTLTVGFSSTDAARILRIPVQQIAAWQRAGLLRKPDGSFTLRDMGAMRRLRSLRGSRPAGRSERQWAAALRSCLREEAEQEESRTVRSGARLVVRHGGALLDPLTQQFGFDFEACSATAAGAPELVRMPTVANPSAVSEAGADPFNRAQDLFQQAVLLEESALTVAAAADLYREVLALWPAHAPASVNLGTLLYNQQRFAEAEQCYRRAAAIDPDYALAFFDLGNVLDELQRLPEAIDAYLRAIQLAPQYADAHYNLALAYERTGERRRALRHWMRYVRLDPIGPWAAHARTQARKTLSSEKLRVVSRYGRRA</sequence>
<dbReference type="SMART" id="SM00028">
    <property type="entry name" value="TPR"/>
    <property type="match status" value="3"/>
</dbReference>
<evidence type="ECO:0000313" key="2">
    <source>
        <dbReference type="EMBL" id="MFN2974313.1"/>
    </source>
</evidence>
<dbReference type="RefSeq" id="WP_263414120.1">
    <property type="nucleotide sequence ID" value="NZ_BAABBH010000001.1"/>
</dbReference>
<dbReference type="Gene3D" id="1.25.40.10">
    <property type="entry name" value="Tetratricopeptide repeat domain"/>
    <property type="match status" value="1"/>
</dbReference>
<dbReference type="InterPro" id="IPR019734">
    <property type="entry name" value="TPR_rpt"/>
</dbReference>
<proteinExistence type="predicted"/>
<dbReference type="PROSITE" id="PS50293">
    <property type="entry name" value="TPR_REGION"/>
    <property type="match status" value="1"/>
</dbReference>
<dbReference type="PANTHER" id="PTHR44998">
    <property type="match status" value="1"/>
</dbReference>
<evidence type="ECO:0000313" key="3">
    <source>
        <dbReference type="Proteomes" id="UP001634747"/>
    </source>
</evidence>